<dbReference type="PANTHER" id="PTHR39158">
    <property type="entry name" value="OS08G0560600 PROTEIN"/>
    <property type="match status" value="1"/>
</dbReference>
<protein>
    <recommendedName>
        <fullName evidence="1">DnaJ homologue subfamily C member 28 conserved domain-containing protein</fullName>
    </recommendedName>
</protein>
<evidence type="ECO:0000259" key="1">
    <source>
        <dbReference type="Pfam" id="PF09350"/>
    </source>
</evidence>
<comment type="caution">
    <text evidence="2">The sequence shown here is derived from an EMBL/GenBank/DDBJ whole genome shotgun (WGS) entry which is preliminary data.</text>
</comment>
<feature type="domain" description="DnaJ homologue subfamily C member 28 conserved" evidence="1">
    <location>
        <begin position="7"/>
        <end position="73"/>
    </location>
</feature>
<gene>
    <name evidence="2" type="ORF">BS640_20985</name>
</gene>
<dbReference type="EMBL" id="MRWE01000051">
    <property type="protein sequence ID" value="ORJ23495.1"/>
    <property type="molecule type" value="Genomic_DNA"/>
</dbReference>
<dbReference type="InterPro" id="IPR052573">
    <property type="entry name" value="DnaJ_C_subfamily_28"/>
</dbReference>
<dbReference type="STRING" id="1646377.BS640_20985"/>
<dbReference type="Proteomes" id="UP000192536">
    <property type="component" value="Unassembled WGS sequence"/>
</dbReference>
<name>A0A1X0W9V0_9GAMM</name>
<dbReference type="InterPro" id="IPR018961">
    <property type="entry name" value="DnaJ_homolog_subfam-C_membr-28"/>
</dbReference>
<evidence type="ECO:0000313" key="2">
    <source>
        <dbReference type="EMBL" id="ORJ23495.1"/>
    </source>
</evidence>
<dbReference type="RefSeq" id="WP_084913268.1">
    <property type="nucleotide sequence ID" value="NZ_MRWE01000051.1"/>
</dbReference>
<evidence type="ECO:0000313" key="3">
    <source>
        <dbReference type="Proteomes" id="UP000192536"/>
    </source>
</evidence>
<keyword evidence="3" id="KW-1185">Reference proteome</keyword>
<sequence length="123" mass="13915">MFLSDQWAERQILDAQSRGEFDNLPGAGAPLVLDDDSGVPRELRVAYRILKNAGYVPAAIQDRKEALDLQTLLEQVAEGSDDHVQAEKRLKVLRLRLQQAGMNTDFLDDRLYREKLQNHLNGA</sequence>
<accession>A0A1X0W9V0</accession>
<dbReference type="Pfam" id="PF09350">
    <property type="entry name" value="DJC28_CD"/>
    <property type="match status" value="1"/>
</dbReference>
<organism evidence="2 3">
    <name type="scientific">Rouxiella badensis</name>
    <dbReference type="NCBI Taxonomy" id="1646377"/>
    <lineage>
        <taxon>Bacteria</taxon>
        <taxon>Pseudomonadati</taxon>
        <taxon>Pseudomonadota</taxon>
        <taxon>Gammaproteobacteria</taxon>
        <taxon>Enterobacterales</taxon>
        <taxon>Yersiniaceae</taxon>
        <taxon>Rouxiella</taxon>
    </lineage>
</organism>
<reference evidence="2 3" key="1">
    <citation type="journal article" date="2017" name="Int. J. Syst. Evol. Microbiol.">
        <title>Rouxiella badensis sp. nov. and Rouxiella silvae sp. nov. isolated from peat bog soil in Germany and emendation of the genus description.</title>
        <authorList>
            <person name="Le Fleche-Mateos A."/>
            <person name="Kugler J.H."/>
            <person name="Hansen S.H."/>
            <person name="Syldatk C."/>
            <person name="Hausmann R."/>
            <person name="Lomprez F."/>
            <person name="Vandenbogaert M."/>
            <person name="Manuguerra J.C."/>
            <person name="Grimont P.A."/>
        </authorList>
    </citation>
    <scope>NUCLEOTIDE SEQUENCE [LARGE SCALE GENOMIC DNA]</scope>
    <source>
        <strain evidence="2 3">DSM 100043</strain>
    </source>
</reference>
<proteinExistence type="predicted"/>
<dbReference type="NCBIfam" id="NF007572">
    <property type="entry name" value="PRK10203.1"/>
    <property type="match status" value="1"/>
</dbReference>
<dbReference type="PANTHER" id="PTHR39158:SF1">
    <property type="entry name" value="DNAJ HOMOLOG SUBFAMILY C MEMBER 28"/>
    <property type="match status" value="1"/>
</dbReference>
<dbReference type="AlphaFoldDB" id="A0A1X0W9V0"/>